<dbReference type="FunFam" id="1.10.10.750:FF:000003">
    <property type="entry name" value="GTPase activating protein (Evi5)"/>
    <property type="match status" value="1"/>
</dbReference>
<dbReference type="PANTHER" id="PTHR47219">
    <property type="entry name" value="RAB GTPASE-ACTIVATING PROTEIN 1-LIKE"/>
    <property type="match status" value="1"/>
</dbReference>
<dbReference type="SUPFAM" id="SSF47923">
    <property type="entry name" value="Ypt/Rab-GAP domain of gyp1p"/>
    <property type="match status" value="2"/>
</dbReference>
<dbReference type="GeneID" id="28939536"/>
<evidence type="ECO:0000256" key="3">
    <source>
        <dbReference type="SAM" id="Coils"/>
    </source>
</evidence>
<name>A0A0W4ZTR7_PNEJ7</name>
<dbReference type="PROSITE" id="PS50086">
    <property type="entry name" value="TBC_RABGAP"/>
    <property type="match status" value="1"/>
</dbReference>
<dbReference type="GO" id="GO:0005096">
    <property type="term" value="F:GTPase activator activity"/>
    <property type="evidence" value="ECO:0007669"/>
    <property type="project" value="UniProtKB-KW"/>
</dbReference>
<dbReference type="RefSeq" id="XP_018230449.1">
    <property type="nucleotide sequence ID" value="XM_018373281.1"/>
</dbReference>
<dbReference type="Gene3D" id="1.10.10.750">
    <property type="entry name" value="Ypt/Rab-GAP domain of gyp1p, domain 1"/>
    <property type="match status" value="1"/>
</dbReference>
<dbReference type="AlphaFoldDB" id="A0A0W4ZTR7"/>
<dbReference type="FunFam" id="1.10.472.80:FF:000027">
    <property type="entry name" value="GTPase activating protein (Evi5)"/>
    <property type="match status" value="1"/>
</dbReference>
<gene>
    <name evidence="5" type="ORF">T551_01018</name>
</gene>
<dbReference type="InterPro" id="IPR000195">
    <property type="entry name" value="Rab-GAP-TBC_dom"/>
</dbReference>
<keyword evidence="6" id="KW-1185">Reference proteome</keyword>
<evidence type="ECO:0000313" key="5">
    <source>
        <dbReference type="EMBL" id="KTW31757.1"/>
    </source>
</evidence>
<dbReference type="eggNOG" id="KOG4436">
    <property type="taxonomic scope" value="Eukaryota"/>
</dbReference>
<dbReference type="GO" id="GO:0031267">
    <property type="term" value="F:small GTPase binding"/>
    <property type="evidence" value="ECO:0007669"/>
    <property type="project" value="TreeGrafter"/>
</dbReference>
<dbReference type="Pfam" id="PF23436">
    <property type="entry name" value="RabGap-TBC_2"/>
    <property type="match status" value="1"/>
</dbReference>
<feature type="domain" description="Rab-GAP TBC" evidence="4">
    <location>
        <begin position="148"/>
        <end position="333"/>
    </location>
</feature>
<dbReference type="Gene3D" id="1.10.8.270">
    <property type="entry name" value="putative rabgap domain of human tbc1 domain family member 14 like domains"/>
    <property type="match status" value="1"/>
</dbReference>
<accession>A0A0W4ZTR7</accession>
<dbReference type="FunFam" id="1.10.8.270:FF:000001">
    <property type="entry name" value="TBC1 domain family member 1"/>
    <property type="match status" value="1"/>
</dbReference>
<organism evidence="5 6">
    <name type="scientific">Pneumocystis jirovecii (strain RU7)</name>
    <name type="common">Human pneumocystis pneumonia agent</name>
    <dbReference type="NCBI Taxonomy" id="1408657"/>
    <lineage>
        <taxon>Eukaryota</taxon>
        <taxon>Fungi</taxon>
        <taxon>Dikarya</taxon>
        <taxon>Ascomycota</taxon>
        <taxon>Taphrinomycotina</taxon>
        <taxon>Pneumocystomycetes</taxon>
        <taxon>Pneumocystaceae</taxon>
        <taxon>Pneumocystis</taxon>
    </lineage>
</organism>
<dbReference type="InterPro" id="IPR035969">
    <property type="entry name" value="Rab-GAP_TBC_sf"/>
</dbReference>
<dbReference type="InterPro" id="IPR050302">
    <property type="entry name" value="Rab_GAP_TBC_domain"/>
</dbReference>
<dbReference type="VEuPathDB" id="FungiDB:T551_01018"/>
<comment type="caution">
    <text evidence="5">The sequence shown here is derived from an EMBL/GenBank/DDBJ whole genome shotgun (WGS) entry which is preliminary data.</text>
</comment>
<dbReference type="PANTHER" id="PTHR47219:SF9">
    <property type="entry name" value="GTPASE ACTIVATING PROTEIN AND CENTROSOME-ASSOCIATED, ISOFORM B"/>
    <property type="match status" value="1"/>
</dbReference>
<evidence type="ECO:0000256" key="1">
    <source>
        <dbReference type="ARBA" id="ARBA00022468"/>
    </source>
</evidence>
<keyword evidence="1" id="KW-0343">GTPase activation</keyword>
<protein>
    <recommendedName>
        <fullName evidence="4">Rab-GAP TBC domain-containing protein</fullName>
    </recommendedName>
</protein>
<dbReference type="OrthoDB" id="159449at2759"/>
<dbReference type="SMART" id="SM00164">
    <property type="entry name" value="TBC"/>
    <property type="match status" value="1"/>
</dbReference>
<keyword evidence="2 3" id="KW-0175">Coiled coil</keyword>
<proteinExistence type="predicted"/>
<sequence length="854" mass="97910">MLEYETENKITQKESIFIPTETPLTSSCEAGTSKTQKENWDTLIIKENAQETEKNLDFLLSRLEKENRRLIDDPKRVSSRFLTNHSQQHIQDLINSRINNPKISSFPINEVVSINSIENLDFWISLISDYNTTAIQSPHFLTKKIREGIPHPLRGLVWQSMSSAQDTHLEGLFETLRNERSPYEKVIVRDLARTFPGVEMFKEEGGDGQKKLQSVLRAFSLYDAEVGYCQGLGFIVGPLLMNMSESEAFCVLVRLMECYDMRTMFTVNLSGLHLRLFQFEHFLSLRVPSVATYFSSIGIHPLMYASQWFLSLFAVTCPLSTLHRIYDIIFGEGAPETIIRVAIALIIKNEERLLSIDFEGNLQLLLSPELWAVYGKNNDELISDALKLDNIVTRNSLTKLEQKFNQNISEEHRTLIKSTTNEVQSTSTGFFEKLQKNSNSLPIFINSSNSNSFYENNNIQKIPQNLNISSFSSVNSIPLESEKTINSTLSSICCSERQSFKKTSGSNNLFEKDNKELHYQIEDLVVALSSLQREHASTTEELETLGRISLKYKSIALKLIEFINETINSPNKKISNSKNSNEQNYQETNTIDNFIFSDKNYENKNYDKNKIIEQLTKELDDSSLPPNPLAKELSFLQEKLSHEQSKVKDLEKQVNLKELEIINIKNKIHDIHIHWDEMLEEKQRIQKAISENKYKQSDYVNNLHKIFLNSYDNTSKKLQELMLQQDHHKNASPKNINISPQSQEYNCSRMLSSTLSLSPSISDNSPATPNTCISCEQLREELAICKNRMAVYTKMLEESRKPRHLKKPIFNGQYVKPQAIDLNLVSSTLDMSGDDVLSSKNGIFSGKWGKFKWG</sequence>
<dbReference type="Proteomes" id="UP000053447">
    <property type="component" value="Unassembled WGS sequence"/>
</dbReference>
<evidence type="ECO:0000256" key="2">
    <source>
        <dbReference type="ARBA" id="ARBA00023054"/>
    </source>
</evidence>
<evidence type="ECO:0000313" key="6">
    <source>
        <dbReference type="Proteomes" id="UP000053447"/>
    </source>
</evidence>
<feature type="coiled-coil region" evidence="3">
    <location>
        <begin position="633"/>
        <end position="667"/>
    </location>
</feature>
<dbReference type="Gene3D" id="1.10.472.80">
    <property type="entry name" value="Ypt/Rab-GAP domain of gyp1p, domain 3"/>
    <property type="match status" value="1"/>
</dbReference>
<dbReference type="STRING" id="1408657.A0A0W4ZTR7"/>
<evidence type="ECO:0000259" key="4">
    <source>
        <dbReference type="PROSITE" id="PS50086"/>
    </source>
</evidence>
<reference evidence="6" key="1">
    <citation type="journal article" date="2016" name="Nat. Commun.">
        <title>Genome analysis of three Pneumocystis species reveals adaptation mechanisms to life exclusively in mammalian hosts.</title>
        <authorList>
            <person name="Ma L."/>
            <person name="Chen Z."/>
            <person name="Huang D.W."/>
            <person name="Kutty G."/>
            <person name="Ishihara M."/>
            <person name="Wang H."/>
            <person name="Abouelleil A."/>
            <person name="Bishop L."/>
            <person name="Davey E."/>
            <person name="Deng R."/>
            <person name="Deng X."/>
            <person name="Fan L."/>
            <person name="Fantoni G."/>
            <person name="Fitzgerald M."/>
            <person name="Gogineni E."/>
            <person name="Goldberg J.M."/>
            <person name="Handley G."/>
            <person name="Hu X."/>
            <person name="Huber C."/>
            <person name="Jiao X."/>
            <person name="Jones K."/>
            <person name="Levin J.Z."/>
            <person name="Liu Y."/>
            <person name="Macdonald P."/>
            <person name="Melnikov A."/>
            <person name="Raley C."/>
            <person name="Sassi M."/>
            <person name="Sherman B.T."/>
            <person name="Song X."/>
            <person name="Sykes S."/>
            <person name="Tran B."/>
            <person name="Walsh L."/>
            <person name="Xia Y."/>
            <person name="Yang J."/>
            <person name="Young S."/>
            <person name="Zeng Q."/>
            <person name="Zheng X."/>
            <person name="Stephens R."/>
            <person name="Nusbaum C."/>
            <person name="Birren B.W."/>
            <person name="Azadi P."/>
            <person name="Lempicki R.A."/>
            <person name="Cuomo C.A."/>
            <person name="Kovacs J.A."/>
        </authorList>
    </citation>
    <scope>NUCLEOTIDE SEQUENCE [LARGE SCALE GENOMIC DNA]</scope>
    <source>
        <strain evidence="6">RU7</strain>
    </source>
</reference>
<dbReference type="EMBL" id="LFWA01000004">
    <property type="protein sequence ID" value="KTW31757.1"/>
    <property type="molecule type" value="Genomic_DNA"/>
</dbReference>